<organism evidence="1">
    <name type="scientific">marine sediment metagenome</name>
    <dbReference type="NCBI Taxonomy" id="412755"/>
    <lineage>
        <taxon>unclassified sequences</taxon>
        <taxon>metagenomes</taxon>
        <taxon>ecological metagenomes</taxon>
    </lineage>
</organism>
<reference evidence="1" key="1">
    <citation type="journal article" date="2014" name="Front. Microbiol.">
        <title>High frequency of phylogenetically diverse reductive dehalogenase-homologous genes in deep subseafloor sedimentary metagenomes.</title>
        <authorList>
            <person name="Kawai M."/>
            <person name="Futagami T."/>
            <person name="Toyoda A."/>
            <person name="Takaki Y."/>
            <person name="Nishi S."/>
            <person name="Hori S."/>
            <person name="Arai W."/>
            <person name="Tsubouchi T."/>
            <person name="Morono Y."/>
            <person name="Uchiyama I."/>
            <person name="Ito T."/>
            <person name="Fujiyama A."/>
            <person name="Inagaki F."/>
            <person name="Takami H."/>
        </authorList>
    </citation>
    <scope>NUCLEOTIDE SEQUENCE</scope>
    <source>
        <strain evidence="1">Expedition CK06-06</strain>
    </source>
</reference>
<dbReference type="InterPro" id="IPR035901">
    <property type="entry name" value="GIY-YIG_endonuc_sf"/>
</dbReference>
<comment type="caution">
    <text evidence="1">The sequence shown here is derived from an EMBL/GenBank/DDBJ whole genome shotgun (WGS) entry which is preliminary data.</text>
</comment>
<evidence type="ECO:0008006" key="2">
    <source>
        <dbReference type="Google" id="ProtNLM"/>
    </source>
</evidence>
<dbReference type="Gene3D" id="3.40.1440.10">
    <property type="entry name" value="GIY-YIG endonuclease"/>
    <property type="match status" value="1"/>
</dbReference>
<dbReference type="EMBL" id="BART01016732">
    <property type="protein sequence ID" value="GAG85505.1"/>
    <property type="molecule type" value="Genomic_DNA"/>
</dbReference>
<evidence type="ECO:0000313" key="1">
    <source>
        <dbReference type="EMBL" id="GAG85505.1"/>
    </source>
</evidence>
<protein>
    <recommendedName>
        <fullName evidence="2">GIY-YIG domain-containing protein</fullName>
    </recommendedName>
</protein>
<dbReference type="AlphaFoldDB" id="X1AS38"/>
<sequence length="280" mass="33725">NGVERNLKFVQEEGCKVYLIPNLHSKIYCNESKALITSLNLILFSILNNKEIGILLNKELEPEEFNKIISYVKEFTKSDIIKKDIEISTKKDKVYVLRLENDKWYIGETDNLSLELEKHKSRKKNSWTNLYRFIALEEIREDIDLRKVTIEYMKKYGWWNVRGYNFSSQEGEKWPPEEILDQFQYYEEDLNVNPVIYVLKLQNEKWFVGKTRNLKQKLEDHKKGTPPWVDIHKMVGVEEVIEDDDLKTVVLDYMKRYEWENVRGYAWSQWDMKRPPKELR</sequence>
<name>X1AS38_9ZZZZ</name>
<accession>X1AS38</accession>
<feature type="non-terminal residue" evidence="1">
    <location>
        <position position="1"/>
    </location>
</feature>
<gene>
    <name evidence="1" type="ORF">S01H4_32096</name>
</gene>
<proteinExistence type="predicted"/>